<organism evidence="1 2">
    <name type="scientific">Callosobruchus maculatus</name>
    <name type="common">Southern cowpea weevil</name>
    <name type="synonym">Pulse bruchid</name>
    <dbReference type="NCBI Taxonomy" id="64391"/>
    <lineage>
        <taxon>Eukaryota</taxon>
        <taxon>Metazoa</taxon>
        <taxon>Ecdysozoa</taxon>
        <taxon>Arthropoda</taxon>
        <taxon>Hexapoda</taxon>
        <taxon>Insecta</taxon>
        <taxon>Pterygota</taxon>
        <taxon>Neoptera</taxon>
        <taxon>Endopterygota</taxon>
        <taxon>Coleoptera</taxon>
        <taxon>Polyphaga</taxon>
        <taxon>Cucujiformia</taxon>
        <taxon>Chrysomeloidea</taxon>
        <taxon>Chrysomelidae</taxon>
        <taxon>Bruchinae</taxon>
        <taxon>Bruchini</taxon>
        <taxon>Callosobruchus</taxon>
    </lineage>
</organism>
<gene>
    <name evidence="1" type="ORF">CALMAC_LOCUS16729</name>
</gene>
<dbReference type="OrthoDB" id="10392077at2759"/>
<proteinExistence type="predicted"/>
<dbReference type="AlphaFoldDB" id="A0A653DE92"/>
<dbReference type="InterPro" id="IPR045860">
    <property type="entry name" value="Snake_toxin-like_sf"/>
</dbReference>
<accession>A0A653DE92</accession>
<evidence type="ECO:0008006" key="3">
    <source>
        <dbReference type="Google" id="ProtNLM"/>
    </source>
</evidence>
<protein>
    <recommendedName>
        <fullName evidence="3">UPAR/Ly6 domain-containing protein</fullName>
    </recommendedName>
</protein>
<dbReference type="SUPFAM" id="SSF57302">
    <property type="entry name" value="Snake toxin-like"/>
    <property type="match status" value="1"/>
</dbReference>
<keyword evidence="2" id="KW-1185">Reference proteome</keyword>
<evidence type="ECO:0000313" key="2">
    <source>
        <dbReference type="Proteomes" id="UP000410492"/>
    </source>
</evidence>
<reference evidence="1 2" key="1">
    <citation type="submission" date="2019-01" db="EMBL/GenBank/DDBJ databases">
        <authorList>
            <person name="Sayadi A."/>
        </authorList>
    </citation>
    <scope>NUCLEOTIDE SEQUENCE [LARGE SCALE GENOMIC DNA]</scope>
</reference>
<dbReference type="EMBL" id="CAACVG010011559">
    <property type="protein sequence ID" value="VEN58343.1"/>
    <property type="molecule type" value="Genomic_DNA"/>
</dbReference>
<name>A0A653DE92_CALMS</name>
<sequence>MWSRGIVYISLSNAHCKHITYQAFILSNIRGITKLIFLSAQALQCYSCAAPLKSNSTCEIGNLTEEMLQKCENGTTACMVYDTGISIIRGCDSKNQSCAQMNATSKVHYKHCRTCSTDRCNQGSPNGGPVNAVSYSVALSALVFSIAISKLY</sequence>
<evidence type="ECO:0000313" key="1">
    <source>
        <dbReference type="EMBL" id="VEN58343.1"/>
    </source>
</evidence>
<dbReference type="Proteomes" id="UP000410492">
    <property type="component" value="Unassembled WGS sequence"/>
</dbReference>